<reference evidence="2 3" key="1">
    <citation type="submission" date="2023-12" db="EMBL/GenBank/DDBJ databases">
        <title>Baltic Sea Cyanobacteria.</title>
        <authorList>
            <person name="Delbaje E."/>
            <person name="Fewer D.P."/>
            <person name="Shishido T.K."/>
        </authorList>
    </citation>
    <scope>NUCLEOTIDE SEQUENCE [LARGE SCALE GENOMIC DNA]</scope>
    <source>
        <strain evidence="2 3">UHCC 0139</strain>
    </source>
</reference>
<feature type="transmembrane region" description="Helical" evidence="1">
    <location>
        <begin position="39"/>
        <end position="62"/>
    </location>
</feature>
<sequence length="106" mass="10853">MTPDDKAILAASAPWLGALLNVVPGLGSGYIYQRRWRAYWITTAVATGWFLLGAVLGGAGTAADPSAVDPTDQLIGLGGLLLLAAITAGEAFRAARRARAEGAGTE</sequence>
<feature type="transmembrane region" description="Helical" evidence="1">
    <location>
        <begin position="74"/>
        <end position="92"/>
    </location>
</feature>
<comment type="caution">
    <text evidence="2">The sequence shown here is derived from an EMBL/GenBank/DDBJ whole genome shotgun (WGS) entry which is preliminary data.</text>
</comment>
<proteinExistence type="predicted"/>
<keyword evidence="1" id="KW-0812">Transmembrane</keyword>
<dbReference type="EMBL" id="JAYGHX010000008">
    <property type="protein sequence ID" value="MEA5392191.1"/>
    <property type="molecule type" value="Genomic_DNA"/>
</dbReference>
<dbReference type="RefSeq" id="WP_323306154.1">
    <property type="nucleotide sequence ID" value="NZ_JAYGHX010000008.1"/>
</dbReference>
<feature type="transmembrane region" description="Helical" evidence="1">
    <location>
        <begin position="12"/>
        <end position="32"/>
    </location>
</feature>
<keyword evidence="1" id="KW-1133">Transmembrane helix</keyword>
<evidence type="ECO:0000313" key="3">
    <source>
        <dbReference type="Proteomes" id="UP001304461"/>
    </source>
</evidence>
<evidence type="ECO:0000313" key="2">
    <source>
        <dbReference type="EMBL" id="MEA5392191.1"/>
    </source>
</evidence>
<dbReference type="Proteomes" id="UP001304461">
    <property type="component" value="Unassembled WGS sequence"/>
</dbReference>
<protein>
    <submittedName>
        <fullName evidence="2">Uncharacterized protein</fullName>
    </submittedName>
</protein>
<keyword evidence="3" id="KW-1185">Reference proteome</keyword>
<evidence type="ECO:0000256" key="1">
    <source>
        <dbReference type="SAM" id="Phobius"/>
    </source>
</evidence>
<organism evidence="2 3">
    <name type="scientific">Cyanobium gracile UHCC 0139</name>
    <dbReference type="NCBI Taxonomy" id="3110308"/>
    <lineage>
        <taxon>Bacteria</taxon>
        <taxon>Bacillati</taxon>
        <taxon>Cyanobacteriota</taxon>
        <taxon>Cyanophyceae</taxon>
        <taxon>Synechococcales</taxon>
        <taxon>Prochlorococcaceae</taxon>
        <taxon>Cyanobium</taxon>
    </lineage>
</organism>
<gene>
    <name evidence="2" type="ORF">VB738_13075</name>
</gene>
<accession>A0ABU5RWM1</accession>
<name>A0ABU5RWM1_9CYAN</name>
<keyword evidence="1" id="KW-0472">Membrane</keyword>